<keyword evidence="4 6" id="KW-0802">TPR repeat</keyword>
<dbReference type="SUPFAM" id="SSF48452">
    <property type="entry name" value="TPR-like"/>
    <property type="match status" value="2"/>
</dbReference>
<evidence type="ECO:0000256" key="6">
    <source>
        <dbReference type="PROSITE-ProRule" id="PRU00339"/>
    </source>
</evidence>
<evidence type="ECO:0000256" key="4">
    <source>
        <dbReference type="ARBA" id="ARBA00022803"/>
    </source>
</evidence>
<dbReference type="Pfam" id="PF13374">
    <property type="entry name" value="TPR_10"/>
    <property type="match status" value="1"/>
</dbReference>
<evidence type="ECO:0000313" key="7">
    <source>
        <dbReference type="EMBL" id="SDG85801.1"/>
    </source>
</evidence>
<keyword evidence="2" id="KW-0963">Cytoplasm</keyword>
<comment type="similarity">
    <text evidence="5">Belongs to the Rap family.</text>
</comment>
<dbReference type="Gene3D" id="1.25.40.10">
    <property type="entry name" value="Tetratricopeptide repeat domain"/>
    <property type="match status" value="2"/>
</dbReference>
<dbReference type="EMBL" id="FNCP01000007">
    <property type="protein sequence ID" value="SDG85801.1"/>
    <property type="molecule type" value="Genomic_DNA"/>
</dbReference>
<dbReference type="Pfam" id="PF13424">
    <property type="entry name" value="TPR_12"/>
    <property type="match status" value="1"/>
</dbReference>
<comment type="subcellular location">
    <subcellularLocation>
        <location evidence="1">Cytoplasm</location>
    </subcellularLocation>
</comment>
<name>A0A1G7XNW5_9FIRM</name>
<keyword evidence="8" id="KW-1185">Reference proteome</keyword>
<dbReference type="InterPro" id="IPR011990">
    <property type="entry name" value="TPR-like_helical_dom_sf"/>
</dbReference>
<protein>
    <submittedName>
        <fullName evidence="7">Tetratricopeptide repeat-containing protein</fullName>
    </submittedName>
</protein>
<sequence length="420" mass="49117">MHDGDLYIWRNLMEDGTQFLGDEQYLKAEKYYIQGLLKAYELSVPEIVAFTLRLLATVRVRLGDYEFAEAGFKEALRICQEIENDKGMAEAWAGLASISVKKKRLKEAVNEYEQAIAVYPKSSPQLRLGMLFADLGQVYTTLEDWAQAKQSYTQALYLCRIHGFPKGEAELNVLSGELCFRLGQKNEALRYLKHACQLFAQIDDMVALATTLQYLALLYFDQNKTLLAFESQQRAVAISLKYDSKEAFSEACFFLSKIEQNMENFKEARYYLELSVLFYPEQNIDLALRYQSLGNLLFLLMDFSRSELYYFKALNLFELFQDEQRISEVHESLALIKEMQELKEGLPDFQSKKDVRNKLHGEFTLAALIYLAEFYEKRYNFRAALECYWKALKRGRDTESETDWIEYRVQQVSKRLRNKR</sequence>
<keyword evidence="3" id="KW-0677">Repeat</keyword>
<dbReference type="Pfam" id="PF13181">
    <property type="entry name" value="TPR_8"/>
    <property type="match status" value="2"/>
</dbReference>
<evidence type="ECO:0000256" key="5">
    <source>
        <dbReference type="ARBA" id="ARBA00038253"/>
    </source>
</evidence>
<dbReference type="RefSeq" id="WP_092331978.1">
    <property type="nucleotide sequence ID" value="NZ_FNCP01000007.1"/>
</dbReference>
<dbReference type="InterPro" id="IPR051476">
    <property type="entry name" value="Bac_ResReg_Asp_Phosphatase"/>
</dbReference>
<dbReference type="InterPro" id="IPR019734">
    <property type="entry name" value="TPR_rpt"/>
</dbReference>
<evidence type="ECO:0000256" key="1">
    <source>
        <dbReference type="ARBA" id="ARBA00004496"/>
    </source>
</evidence>
<dbReference type="PANTHER" id="PTHR46630:SF1">
    <property type="entry name" value="TETRATRICOPEPTIDE REPEAT PROTEIN 29"/>
    <property type="match status" value="1"/>
</dbReference>
<evidence type="ECO:0000256" key="2">
    <source>
        <dbReference type="ARBA" id="ARBA00022490"/>
    </source>
</evidence>
<dbReference type="OrthoDB" id="1792000at2"/>
<feature type="repeat" description="TPR" evidence="6">
    <location>
        <begin position="89"/>
        <end position="122"/>
    </location>
</feature>
<dbReference type="Proteomes" id="UP000198656">
    <property type="component" value="Unassembled WGS sequence"/>
</dbReference>
<dbReference type="GO" id="GO:0005737">
    <property type="term" value="C:cytoplasm"/>
    <property type="evidence" value="ECO:0007669"/>
    <property type="project" value="UniProtKB-SubCell"/>
</dbReference>
<reference evidence="8" key="1">
    <citation type="submission" date="2016-10" db="EMBL/GenBank/DDBJ databases">
        <authorList>
            <person name="Varghese N."/>
            <person name="Submissions S."/>
        </authorList>
    </citation>
    <scope>NUCLEOTIDE SEQUENCE [LARGE SCALE GENOMIC DNA]</scope>
    <source>
        <strain evidence="8">DSM 8344</strain>
    </source>
</reference>
<accession>A0A1G7XNW5</accession>
<proteinExistence type="inferred from homology"/>
<evidence type="ECO:0000313" key="8">
    <source>
        <dbReference type="Proteomes" id="UP000198656"/>
    </source>
</evidence>
<evidence type="ECO:0000256" key="3">
    <source>
        <dbReference type="ARBA" id="ARBA00022737"/>
    </source>
</evidence>
<organism evidence="7 8">
    <name type="scientific">Desulfosporosinus hippei DSM 8344</name>
    <dbReference type="NCBI Taxonomy" id="1121419"/>
    <lineage>
        <taxon>Bacteria</taxon>
        <taxon>Bacillati</taxon>
        <taxon>Bacillota</taxon>
        <taxon>Clostridia</taxon>
        <taxon>Eubacteriales</taxon>
        <taxon>Desulfitobacteriaceae</taxon>
        <taxon>Desulfosporosinus</taxon>
    </lineage>
</organism>
<dbReference type="AlphaFoldDB" id="A0A1G7XNW5"/>
<dbReference type="PANTHER" id="PTHR46630">
    <property type="entry name" value="TETRATRICOPEPTIDE REPEAT PROTEIN 29"/>
    <property type="match status" value="1"/>
</dbReference>
<dbReference type="SMART" id="SM00028">
    <property type="entry name" value="TPR"/>
    <property type="match status" value="8"/>
</dbReference>
<dbReference type="PROSITE" id="PS50005">
    <property type="entry name" value="TPR"/>
    <property type="match status" value="1"/>
</dbReference>
<gene>
    <name evidence="7" type="ORF">SAMN05443529_10749</name>
</gene>
<dbReference type="STRING" id="1121419.SAMN05443529_10749"/>